<proteinExistence type="predicted"/>
<reference evidence="2 3" key="1">
    <citation type="submission" date="2023-06" db="EMBL/GenBank/DDBJ databases">
        <title>Sporosarcina sp. nov., isolated from Korean tranditional fermented seafood 'Jeotgal'.</title>
        <authorList>
            <person name="Yang A.I."/>
            <person name="Shin N.-R."/>
        </authorList>
    </citation>
    <scope>NUCLEOTIDE SEQUENCE [LARGE SCALE GENOMIC DNA]</scope>
    <source>
        <strain evidence="2 3">T2O-4</strain>
    </source>
</reference>
<organism evidence="2 3">
    <name type="scientific">Sporosarcina oncorhynchi</name>
    <dbReference type="NCBI Taxonomy" id="3056444"/>
    <lineage>
        <taxon>Bacteria</taxon>
        <taxon>Bacillati</taxon>
        <taxon>Bacillota</taxon>
        <taxon>Bacilli</taxon>
        <taxon>Bacillales</taxon>
        <taxon>Caryophanaceae</taxon>
        <taxon>Sporosarcina</taxon>
    </lineage>
</organism>
<protein>
    <recommendedName>
        <fullName evidence="4">Holin</fullName>
    </recommendedName>
</protein>
<feature type="transmembrane region" description="Helical" evidence="1">
    <location>
        <begin position="54"/>
        <end position="75"/>
    </location>
</feature>
<accession>A0ABZ0L4D6</accession>
<dbReference type="EMBL" id="CP129118">
    <property type="protein sequence ID" value="WOV87062.1"/>
    <property type="molecule type" value="Genomic_DNA"/>
</dbReference>
<keyword evidence="1" id="KW-0472">Membrane</keyword>
<dbReference type="Proteomes" id="UP001303902">
    <property type="component" value="Chromosome"/>
</dbReference>
<dbReference type="RefSeq" id="WP_317966806.1">
    <property type="nucleotide sequence ID" value="NZ_CP129118.1"/>
</dbReference>
<evidence type="ECO:0000256" key="1">
    <source>
        <dbReference type="SAM" id="Phobius"/>
    </source>
</evidence>
<keyword evidence="1" id="KW-0812">Transmembrane</keyword>
<evidence type="ECO:0000313" key="2">
    <source>
        <dbReference type="EMBL" id="WOV87062.1"/>
    </source>
</evidence>
<gene>
    <name evidence="2" type="ORF">QWT69_14485</name>
</gene>
<name>A0ABZ0L4D6_9BACL</name>
<evidence type="ECO:0008006" key="4">
    <source>
        <dbReference type="Google" id="ProtNLM"/>
    </source>
</evidence>
<keyword evidence="1" id="KW-1133">Transmembrane helix</keyword>
<keyword evidence="3" id="KW-1185">Reference proteome</keyword>
<sequence length="84" mass="9039">MGIILLLLIISLFIALKIFKKKYPENEFAAQLGTAILVGAIIVSALIPHGGSKVLKYTIVIFGAITFIGIVGDIINSKKKQIKS</sequence>
<feature type="transmembrane region" description="Helical" evidence="1">
    <location>
        <begin position="30"/>
        <end position="47"/>
    </location>
</feature>
<evidence type="ECO:0000313" key="3">
    <source>
        <dbReference type="Proteomes" id="UP001303902"/>
    </source>
</evidence>